<evidence type="ECO:0000256" key="1">
    <source>
        <dbReference type="SAM" id="Phobius"/>
    </source>
</evidence>
<dbReference type="Proteomes" id="UP000033616">
    <property type="component" value="Unassembled WGS sequence"/>
</dbReference>
<keyword evidence="1" id="KW-1133">Transmembrane helix</keyword>
<keyword evidence="1" id="KW-0812">Transmembrane</keyword>
<reference evidence="2 3" key="1">
    <citation type="submission" date="2015-02" db="EMBL/GenBank/DDBJ databases">
        <title>Genome Sequencing of Rickettsiales.</title>
        <authorList>
            <person name="Daugherty S.C."/>
            <person name="Su Q."/>
            <person name="Abolude K."/>
            <person name="Beier-Sexton M."/>
            <person name="Carlyon J.A."/>
            <person name="Carter R."/>
            <person name="Day N.P."/>
            <person name="Dumler S.J."/>
            <person name="Dyachenko V."/>
            <person name="Godinez A."/>
            <person name="Kurtti T.J."/>
            <person name="Lichay M."/>
            <person name="Mullins K.E."/>
            <person name="Ott S."/>
            <person name="Pappas-Brown V."/>
            <person name="Paris D.H."/>
            <person name="Patel P."/>
            <person name="Richards A.L."/>
            <person name="Sadzewicz L."/>
            <person name="Sears K."/>
            <person name="Seidman D."/>
            <person name="Sengamalay N."/>
            <person name="Stenos J."/>
            <person name="Tallon L.J."/>
            <person name="Vincent G."/>
            <person name="Fraser C.M."/>
            <person name="Munderloh U."/>
            <person name="Dunning-Hotopp J.C."/>
        </authorList>
    </citation>
    <scope>NUCLEOTIDE SEQUENCE [LARGE SCALE GENOMIC DNA]</scope>
    <source>
        <strain evidence="2 3">Fuller</strain>
    </source>
</reference>
<dbReference type="PATRIC" id="fig|1359168.3.peg.53"/>
<dbReference type="AlphaFoldDB" id="A0A0F3MPX8"/>
<feature type="transmembrane region" description="Helical" evidence="1">
    <location>
        <begin position="6"/>
        <end position="27"/>
    </location>
</feature>
<comment type="caution">
    <text evidence="2">The sequence shown here is derived from an EMBL/GenBank/DDBJ whole genome shotgun (WGS) entry which is preliminary data.</text>
</comment>
<gene>
    <name evidence="2" type="ORF">OCHUTO_0051</name>
</gene>
<evidence type="ECO:0000313" key="3">
    <source>
        <dbReference type="Proteomes" id="UP000033616"/>
    </source>
</evidence>
<evidence type="ECO:0000313" key="2">
    <source>
        <dbReference type="EMBL" id="KJV57517.1"/>
    </source>
</evidence>
<protein>
    <submittedName>
        <fullName evidence="2">Putative membrane protein</fullName>
    </submittedName>
</protein>
<sequence length="35" mass="3893">MIHVLASYGISLTILAALFIISFCQYLETTKCTVK</sequence>
<keyword evidence="1" id="KW-0472">Membrane</keyword>
<name>A0A0F3MPX8_9RICK</name>
<keyword evidence="3" id="KW-1185">Reference proteome</keyword>
<proteinExistence type="predicted"/>
<accession>A0A0F3MPX8</accession>
<dbReference type="EMBL" id="LANP01000001">
    <property type="protein sequence ID" value="KJV57517.1"/>
    <property type="molecule type" value="Genomic_DNA"/>
</dbReference>
<dbReference type="STRING" id="1359168.OCHUTO_0051"/>
<organism evidence="2 3">
    <name type="scientific">Orientia chuto str. Dubai</name>
    <dbReference type="NCBI Taxonomy" id="1359168"/>
    <lineage>
        <taxon>Bacteria</taxon>
        <taxon>Pseudomonadati</taxon>
        <taxon>Pseudomonadota</taxon>
        <taxon>Alphaproteobacteria</taxon>
        <taxon>Rickettsiales</taxon>
        <taxon>Rickettsiaceae</taxon>
        <taxon>Rickettsieae</taxon>
        <taxon>Orientia</taxon>
    </lineage>
</organism>